<keyword evidence="1" id="KW-1133">Transmembrane helix</keyword>
<dbReference type="PROSITE" id="PS00018">
    <property type="entry name" value="EF_HAND_1"/>
    <property type="match status" value="1"/>
</dbReference>
<feature type="transmembrane region" description="Helical" evidence="1">
    <location>
        <begin position="209"/>
        <end position="232"/>
    </location>
</feature>
<protein>
    <recommendedName>
        <fullName evidence="2">EF-hand domain-containing protein</fullName>
    </recommendedName>
</protein>
<feature type="transmembrane region" description="Helical" evidence="1">
    <location>
        <begin position="124"/>
        <end position="143"/>
    </location>
</feature>
<gene>
    <name evidence="3" type="ORF">CPEL01642_LOCUS8985</name>
</gene>
<name>A0A7S0Q2C8_9EUKA</name>
<evidence type="ECO:0000259" key="2">
    <source>
        <dbReference type="PROSITE" id="PS50222"/>
    </source>
</evidence>
<dbReference type="AlphaFoldDB" id="A0A7S0Q2C8"/>
<feature type="domain" description="EF-hand" evidence="2">
    <location>
        <begin position="237"/>
        <end position="259"/>
    </location>
</feature>
<keyword evidence="1" id="KW-0472">Membrane</keyword>
<dbReference type="InterPro" id="IPR002048">
    <property type="entry name" value="EF_hand_dom"/>
</dbReference>
<feature type="transmembrane region" description="Helical" evidence="1">
    <location>
        <begin position="155"/>
        <end position="173"/>
    </location>
</feature>
<evidence type="ECO:0000256" key="1">
    <source>
        <dbReference type="SAM" id="Phobius"/>
    </source>
</evidence>
<dbReference type="InterPro" id="IPR018247">
    <property type="entry name" value="EF_Hand_1_Ca_BS"/>
</dbReference>
<proteinExistence type="predicted"/>
<organism evidence="3">
    <name type="scientific">Coccolithus braarudii</name>
    <dbReference type="NCBI Taxonomy" id="221442"/>
    <lineage>
        <taxon>Eukaryota</taxon>
        <taxon>Haptista</taxon>
        <taxon>Haptophyta</taxon>
        <taxon>Prymnesiophyceae</taxon>
        <taxon>Coccolithales</taxon>
        <taxon>Coccolithaceae</taxon>
        <taxon>Coccolithus</taxon>
    </lineage>
</organism>
<accession>A0A7S0Q2C8</accession>
<dbReference type="GO" id="GO:0005509">
    <property type="term" value="F:calcium ion binding"/>
    <property type="evidence" value="ECO:0007669"/>
    <property type="project" value="InterPro"/>
</dbReference>
<reference evidence="3" key="1">
    <citation type="submission" date="2021-01" db="EMBL/GenBank/DDBJ databases">
        <authorList>
            <person name="Corre E."/>
            <person name="Pelletier E."/>
            <person name="Niang G."/>
            <person name="Scheremetjew M."/>
            <person name="Finn R."/>
            <person name="Kale V."/>
            <person name="Holt S."/>
            <person name="Cochrane G."/>
            <person name="Meng A."/>
            <person name="Brown T."/>
            <person name="Cohen L."/>
        </authorList>
    </citation>
    <scope>NUCLEOTIDE SEQUENCE</scope>
    <source>
        <strain evidence="3">PLY182g</strain>
    </source>
</reference>
<dbReference type="PROSITE" id="PS50222">
    <property type="entry name" value="EF_HAND_2"/>
    <property type="match status" value="1"/>
</dbReference>
<sequence length="294" mass="32515">MVVALPTLSFWGAERAATDFVLNDFSVAGATFFNNMRTPAALLAAAAVKDAFAFSMVAEDVRGKRGWKVLRYGYVLLMICTFCLEISCIFIATNVGVQLSQGGDRMRAISMVALLTREFEYEYVAVRFQFVTGLLAFVCAFALRVRYTLRKLHELSLAMMLIVLACASEMVVYTNARTISYGGYDALAARWFKLHWRMIISEATPSKPIALATALMLAASVFYLLGAFYALLVANADKDQDGAVSLQELNDFIRPYFFGIGFGKRRRDAQNAHQRTRYAGGPDAADALFTAGRV</sequence>
<evidence type="ECO:0000313" key="3">
    <source>
        <dbReference type="EMBL" id="CAD8605650.1"/>
    </source>
</evidence>
<keyword evidence="1" id="KW-0812">Transmembrane</keyword>
<dbReference type="EMBL" id="HBEY01018637">
    <property type="protein sequence ID" value="CAD8605650.1"/>
    <property type="molecule type" value="Transcribed_RNA"/>
</dbReference>
<feature type="transmembrane region" description="Helical" evidence="1">
    <location>
        <begin position="69"/>
        <end position="92"/>
    </location>
</feature>